<proteinExistence type="predicted"/>
<evidence type="ECO:0000313" key="2">
    <source>
        <dbReference type="Proteomes" id="UP000324897"/>
    </source>
</evidence>
<sequence length="125" mass="13258">GLFAKPPTAILPASGDVAPAPAPHIRHVHAPAALGRPEVLLRWFHGIESTAAGDGDVGRPFLARRRRRLALNGTAGIQSPFTFSSKASRSAAHYRCAESLKQIIQLPPTAIGKGKNILPSRREGS</sequence>
<dbReference type="Proteomes" id="UP000324897">
    <property type="component" value="Chromosome 3"/>
</dbReference>
<evidence type="ECO:0000313" key="1">
    <source>
        <dbReference type="EMBL" id="TVU08717.1"/>
    </source>
</evidence>
<keyword evidence="2" id="KW-1185">Reference proteome</keyword>
<dbReference type="AlphaFoldDB" id="A0A5J9TBY9"/>
<organism evidence="1 2">
    <name type="scientific">Eragrostis curvula</name>
    <name type="common">weeping love grass</name>
    <dbReference type="NCBI Taxonomy" id="38414"/>
    <lineage>
        <taxon>Eukaryota</taxon>
        <taxon>Viridiplantae</taxon>
        <taxon>Streptophyta</taxon>
        <taxon>Embryophyta</taxon>
        <taxon>Tracheophyta</taxon>
        <taxon>Spermatophyta</taxon>
        <taxon>Magnoliopsida</taxon>
        <taxon>Liliopsida</taxon>
        <taxon>Poales</taxon>
        <taxon>Poaceae</taxon>
        <taxon>PACMAD clade</taxon>
        <taxon>Chloridoideae</taxon>
        <taxon>Eragrostideae</taxon>
        <taxon>Eragrostidinae</taxon>
        <taxon>Eragrostis</taxon>
    </lineage>
</organism>
<feature type="non-terminal residue" evidence="1">
    <location>
        <position position="1"/>
    </location>
</feature>
<accession>A0A5J9TBY9</accession>
<dbReference type="EMBL" id="RWGY01000039">
    <property type="protein sequence ID" value="TVU08717.1"/>
    <property type="molecule type" value="Genomic_DNA"/>
</dbReference>
<name>A0A5J9TBY9_9POAL</name>
<comment type="caution">
    <text evidence="1">The sequence shown here is derived from an EMBL/GenBank/DDBJ whole genome shotgun (WGS) entry which is preliminary data.</text>
</comment>
<reference evidence="1 2" key="1">
    <citation type="journal article" date="2019" name="Sci. Rep.">
        <title>A high-quality genome of Eragrostis curvula grass provides insights into Poaceae evolution and supports new strategies to enhance forage quality.</title>
        <authorList>
            <person name="Carballo J."/>
            <person name="Santos B.A.C.M."/>
            <person name="Zappacosta D."/>
            <person name="Garbus I."/>
            <person name="Selva J.P."/>
            <person name="Gallo C.A."/>
            <person name="Diaz A."/>
            <person name="Albertini E."/>
            <person name="Caccamo M."/>
            <person name="Echenique V."/>
        </authorList>
    </citation>
    <scope>NUCLEOTIDE SEQUENCE [LARGE SCALE GENOMIC DNA]</scope>
    <source>
        <strain evidence="2">cv. Victoria</strain>
        <tissue evidence="1">Leaf</tissue>
    </source>
</reference>
<gene>
    <name evidence="1" type="ORF">EJB05_42129</name>
</gene>
<dbReference type="Gramene" id="TVU08717">
    <property type="protein sequence ID" value="TVU08717"/>
    <property type="gene ID" value="EJB05_42129"/>
</dbReference>
<protein>
    <submittedName>
        <fullName evidence="1">Uncharacterized protein</fullName>
    </submittedName>
</protein>